<comment type="caution">
    <text evidence="2">The sequence shown here is derived from an EMBL/GenBank/DDBJ whole genome shotgun (WGS) entry which is preliminary data.</text>
</comment>
<proteinExistence type="predicted"/>
<keyword evidence="1" id="KW-1133">Transmembrane helix</keyword>
<feature type="transmembrane region" description="Helical" evidence="1">
    <location>
        <begin position="17"/>
        <end position="40"/>
    </location>
</feature>
<evidence type="ECO:0008006" key="4">
    <source>
        <dbReference type="Google" id="ProtNLM"/>
    </source>
</evidence>
<sequence length="53" mass="5945">MYPWIFRHLPGPLPVRILLALALIAAVVAALFVWVFPWAAENIDFLSRDPGIS</sequence>
<accession>A0A853EZN5</accession>
<dbReference type="AlphaFoldDB" id="A0A853EZN5"/>
<keyword evidence="1" id="KW-0812">Transmembrane</keyword>
<organism evidence="2 3">
    <name type="scientific">Sanguibacter inulinus</name>
    <dbReference type="NCBI Taxonomy" id="60922"/>
    <lineage>
        <taxon>Bacteria</taxon>
        <taxon>Bacillati</taxon>
        <taxon>Actinomycetota</taxon>
        <taxon>Actinomycetes</taxon>
        <taxon>Micrococcales</taxon>
        <taxon>Sanguibacteraceae</taxon>
        <taxon>Sanguibacter</taxon>
    </lineage>
</organism>
<dbReference type="EMBL" id="JACBYE010000042">
    <property type="protein sequence ID" value="NYS94743.1"/>
    <property type="molecule type" value="Genomic_DNA"/>
</dbReference>
<dbReference type="Proteomes" id="UP000561011">
    <property type="component" value="Unassembled WGS sequence"/>
</dbReference>
<reference evidence="2 3" key="1">
    <citation type="submission" date="2020-07" db="EMBL/GenBank/DDBJ databases">
        <title>MOT database genomes.</title>
        <authorList>
            <person name="Joseph S."/>
            <person name="Aduse-Opoku J."/>
            <person name="Hashim A."/>
            <person name="Wade W."/>
            <person name="Curtis M."/>
        </authorList>
    </citation>
    <scope>NUCLEOTIDE SEQUENCE [LARGE SCALE GENOMIC DNA]</scope>
    <source>
        <strain evidence="2 3">DSM 100099</strain>
    </source>
</reference>
<protein>
    <recommendedName>
        <fullName evidence="4">ABC transporter permease</fullName>
    </recommendedName>
</protein>
<evidence type="ECO:0000313" key="2">
    <source>
        <dbReference type="EMBL" id="NYS94743.1"/>
    </source>
</evidence>
<dbReference type="RefSeq" id="WP_179914052.1">
    <property type="nucleotide sequence ID" value="NZ_JACBYE010000042.1"/>
</dbReference>
<gene>
    <name evidence="2" type="ORF">HZZ10_14585</name>
</gene>
<keyword evidence="1" id="KW-0472">Membrane</keyword>
<keyword evidence="3" id="KW-1185">Reference proteome</keyword>
<name>A0A853EZN5_9MICO</name>
<evidence type="ECO:0000313" key="3">
    <source>
        <dbReference type="Proteomes" id="UP000561011"/>
    </source>
</evidence>
<evidence type="ECO:0000256" key="1">
    <source>
        <dbReference type="SAM" id="Phobius"/>
    </source>
</evidence>